<dbReference type="GO" id="GO:0032259">
    <property type="term" value="P:methylation"/>
    <property type="evidence" value="ECO:0007669"/>
    <property type="project" value="UniProtKB-KW"/>
</dbReference>
<dbReference type="Pfam" id="PF02636">
    <property type="entry name" value="Methyltransf_28"/>
    <property type="match status" value="1"/>
</dbReference>
<keyword evidence="3 7" id="KW-0489">Methyltransferase</keyword>
<comment type="similarity">
    <text evidence="2 7">Belongs to the NDUFAF7 family.</text>
</comment>
<dbReference type="InterPro" id="IPR038375">
    <property type="entry name" value="NDUFAF7_sf"/>
</dbReference>
<proteinExistence type="inferred from homology"/>
<dbReference type="EC" id="2.1.1.320" evidence="7"/>
<comment type="subcellular location">
    <subcellularLocation>
        <location evidence="1 7">Mitochondrion</location>
    </subcellularLocation>
</comment>
<dbReference type="PANTHER" id="PTHR12049:SF5">
    <property type="entry name" value="PROTEIN ARGININE METHYLTRANSFERASE NDUFAF7 HOMOLOG, MITOCHONDRIAL"/>
    <property type="match status" value="1"/>
</dbReference>
<reference evidence="8" key="1">
    <citation type="submission" date="2014-05" db="EMBL/GenBank/DDBJ databases">
        <title>The transcriptome of the halophilic microalga Tetraselmis sp. GSL018 isolated from the Great Salt Lake, Utah.</title>
        <authorList>
            <person name="Jinkerson R.E."/>
            <person name="D'Adamo S."/>
            <person name="Posewitz M.C."/>
        </authorList>
    </citation>
    <scope>NUCLEOTIDE SEQUENCE</scope>
    <source>
        <strain evidence="8">GSL018</strain>
    </source>
</reference>
<dbReference type="EMBL" id="GBEZ01023361">
    <property type="protein sequence ID" value="JAC63519.1"/>
    <property type="molecule type" value="Transcribed_RNA"/>
</dbReference>
<comment type="function">
    <text evidence="7">Arginine methyltransferase involved in the assembly or stability of mitochondrial NADH:ubiquinone oxidoreductase complex (complex I).</text>
</comment>
<sequence length="441" mass="49122">MYRASLNAASSLSRKVSNVVGNTRAVCLCVRNESSRAFRAITHQDFSSQKDTSEVLRDFLRDSLYNPRYGYFAASDTPVGCLKSPLDFKTMFGREGFNQQLRKAYDDLQVAWLTPSEIFRPHYGAALAECILSYHLRHSDSNEPLEIFEIGAGTGTVALDILDHLRESNHEIYASARYTSVEISEELADRQRSKVEVFGGHAGKFKVQVGDATSKETWKKSESLCYVVALEVLDNLPHDRVVKRPDEWCETHVLQEAEHQPPREVLKPVKDPTISRCLEALELDSKIQGSLLGRLVPWLESEQPVFLPTSCLELLEALHDRRPRHCLIAADFDALPDVVIPGKSAPLVSTTRGGRAVDHPTYLVPRGSADVFFPTDFDDLCALYGAAAAAARTTASAEVLSTHDFMRRHARWQETTTLGGFNPLLEEFPNTKIMIASACPA</sequence>
<dbReference type="SUPFAM" id="SSF53335">
    <property type="entry name" value="S-adenosyl-L-methionine-dependent methyltransferases"/>
    <property type="match status" value="1"/>
</dbReference>
<evidence type="ECO:0000256" key="3">
    <source>
        <dbReference type="ARBA" id="ARBA00022603"/>
    </source>
</evidence>
<evidence type="ECO:0000256" key="4">
    <source>
        <dbReference type="ARBA" id="ARBA00022679"/>
    </source>
</evidence>
<comment type="catalytic activity">
    <reaction evidence="6 7">
        <text>L-arginyl-[protein] + 2 S-adenosyl-L-methionine = N(omega),N(omega)'-dimethyl-L-arginyl-[protein] + 2 S-adenosyl-L-homocysteine + 2 H(+)</text>
        <dbReference type="Rhea" id="RHEA:48108"/>
        <dbReference type="Rhea" id="RHEA-COMP:10532"/>
        <dbReference type="Rhea" id="RHEA-COMP:11992"/>
        <dbReference type="ChEBI" id="CHEBI:15378"/>
        <dbReference type="ChEBI" id="CHEBI:29965"/>
        <dbReference type="ChEBI" id="CHEBI:57856"/>
        <dbReference type="ChEBI" id="CHEBI:59789"/>
        <dbReference type="ChEBI" id="CHEBI:88221"/>
        <dbReference type="EC" id="2.1.1.320"/>
    </reaction>
</comment>
<dbReference type="GO" id="GO:0005739">
    <property type="term" value="C:mitochondrion"/>
    <property type="evidence" value="ECO:0007669"/>
    <property type="project" value="UniProtKB-SubCell"/>
</dbReference>
<dbReference type="GO" id="GO:0035243">
    <property type="term" value="F:protein-arginine omega-N symmetric methyltransferase activity"/>
    <property type="evidence" value="ECO:0007669"/>
    <property type="project" value="UniProtKB-EC"/>
</dbReference>
<evidence type="ECO:0000256" key="1">
    <source>
        <dbReference type="ARBA" id="ARBA00004173"/>
    </source>
</evidence>
<keyword evidence="4 7" id="KW-0808">Transferase</keyword>
<dbReference type="PANTHER" id="PTHR12049">
    <property type="entry name" value="PROTEIN ARGININE METHYLTRANSFERASE NDUFAF7, MITOCHONDRIAL"/>
    <property type="match status" value="1"/>
</dbReference>
<dbReference type="AlphaFoldDB" id="A0A061QYI4"/>
<gene>
    <name evidence="8" type="ORF">TSPGSL018_20447</name>
</gene>
<keyword evidence="5 7" id="KW-0496">Mitochondrion</keyword>
<name>A0A061QYI4_9CHLO</name>
<evidence type="ECO:0000313" key="8">
    <source>
        <dbReference type="EMBL" id="JAC63519.1"/>
    </source>
</evidence>
<accession>A0A061QYI4</accession>
<evidence type="ECO:0000256" key="5">
    <source>
        <dbReference type="ARBA" id="ARBA00023128"/>
    </source>
</evidence>
<evidence type="ECO:0000256" key="6">
    <source>
        <dbReference type="ARBA" id="ARBA00048612"/>
    </source>
</evidence>
<dbReference type="InterPro" id="IPR003788">
    <property type="entry name" value="NDUFAF7"/>
</dbReference>
<protein>
    <recommendedName>
        <fullName evidence="7">Protein arginine methyltransferase NDUFAF7</fullName>
        <ecNumber evidence="7">2.1.1.320</ecNumber>
    </recommendedName>
</protein>
<dbReference type="InterPro" id="IPR029063">
    <property type="entry name" value="SAM-dependent_MTases_sf"/>
</dbReference>
<organism evidence="8">
    <name type="scientific">Tetraselmis sp. GSL018</name>
    <dbReference type="NCBI Taxonomy" id="582737"/>
    <lineage>
        <taxon>Eukaryota</taxon>
        <taxon>Viridiplantae</taxon>
        <taxon>Chlorophyta</taxon>
        <taxon>core chlorophytes</taxon>
        <taxon>Chlorodendrophyceae</taxon>
        <taxon>Chlorodendrales</taxon>
        <taxon>Chlorodendraceae</taxon>
        <taxon>Tetraselmis</taxon>
    </lineage>
</organism>
<evidence type="ECO:0000256" key="2">
    <source>
        <dbReference type="ARBA" id="ARBA00005891"/>
    </source>
</evidence>
<evidence type="ECO:0000256" key="7">
    <source>
        <dbReference type="RuleBase" id="RU364114"/>
    </source>
</evidence>
<dbReference type="Gene3D" id="3.40.50.12710">
    <property type="match status" value="1"/>
</dbReference>